<evidence type="ECO:0000313" key="2">
    <source>
        <dbReference type="EMBL" id="AGM31688.1"/>
    </source>
</evidence>
<dbReference type="EMBL" id="CP004375">
    <property type="protein sequence ID" value="AGM31688.1"/>
    <property type="molecule type" value="Genomic_DNA"/>
</dbReference>
<protein>
    <recommendedName>
        <fullName evidence="1">PD-(D/E)XK nuclease-like domain-containing protein</fullName>
    </recommendedName>
</protein>
<gene>
    <name evidence="2" type="ORF">MASS_1p0128</name>
</gene>
<geneLocation type="plasmid" evidence="2 3">
    <name>1</name>
</geneLocation>
<evidence type="ECO:0000259" key="1">
    <source>
        <dbReference type="Pfam" id="PF20796"/>
    </source>
</evidence>
<sequence>MLAAIGPQRTADSLLARRVRFHQSWYRAAVLGRTSFGQTAGAAPRPLGSVLADADAQAGLNFTSLAARRLFERRHAEGWGVDPVRCAKYLTSSQALTINLFGLLVESMAWSARVLRDALHRPDISAVKWIQVEYAPRRRSQYLHDMTRLDALMLVSTRTGDELLAVELKYVDRFNSRLVNIDRIPYRRLATTHDLWRDVDHVLQASEVNQLVRCHALAVAVSDDLITGQKRPARLVVVHHHADPSSTAAVDRYRAHLQEPALVQAVTLKSFVTALHVQARSPKQRRAARDLYRRYVDESESEPAWDLHQSRRLGAKVGR</sequence>
<keyword evidence="2" id="KW-0614">Plasmid</keyword>
<dbReference type="InterPro" id="IPR048822">
    <property type="entry name" value="PDDEXK_13"/>
</dbReference>
<evidence type="ECO:0000313" key="3">
    <source>
        <dbReference type="Proteomes" id="UP000013961"/>
    </source>
</evidence>
<dbReference type="Proteomes" id="UP000013961">
    <property type="component" value="Plasmid 1"/>
</dbReference>
<organism evidence="2 3">
    <name type="scientific">Mycobacteroides abscessus subsp. bolletii 50594</name>
    <dbReference type="NCBI Taxonomy" id="1303024"/>
    <lineage>
        <taxon>Bacteria</taxon>
        <taxon>Bacillati</taxon>
        <taxon>Actinomycetota</taxon>
        <taxon>Actinomycetes</taxon>
        <taxon>Mycobacteriales</taxon>
        <taxon>Mycobacteriaceae</taxon>
        <taxon>Mycobacteroides</taxon>
        <taxon>Mycobacteroides abscessus</taxon>
    </lineage>
</organism>
<name>A0AB33AJ30_9MYCO</name>
<accession>A0AB33AJ30</accession>
<dbReference type="Pfam" id="PF20796">
    <property type="entry name" value="PDDEXK_13"/>
    <property type="match status" value="1"/>
</dbReference>
<feature type="domain" description="PD-(D/E)XK nuclease-like" evidence="1">
    <location>
        <begin position="11"/>
        <end position="297"/>
    </location>
</feature>
<dbReference type="KEGG" id="mabb:MASS_1p0128"/>
<proteinExistence type="predicted"/>
<reference evidence="2 3" key="1">
    <citation type="journal article" date="2013" name="Genome Announc.">
        <title>Complete Genome Sequence of Mycobacterium massiliense Clinical Strain Asan 50594, Belonging to the Type II Genotype.</title>
        <authorList>
            <person name="Kim B.J."/>
            <person name="Kim B.R."/>
            <person name="Hong S.H."/>
            <person name="Seok S.H."/>
            <person name="Kook Y.H."/>
            <person name="Kim B.J."/>
        </authorList>
    </citation>
    <scope>NUCLEOTIDE SEQUENCE [LARGE SCALE GENOMIC DNA]</scope>
    <source>
        <strain evidence="2 3">50594</strain>
    </source>
</reference>
<dbReference type="AlphaFoldDB" id="A0AB33AJ30"/>